<reference evidence="1" key="1">
    <citation type="submission" date="2020-08" db="EMBL/GenBank/DDBJ databases">
        <title>Multicomponent nature underlies the extraordinary mechanical properties of spider dragline silk.</title>
        <authorList>
            <person name="Kono N."/>
            <person name="Nakamura H."/>
            <person name="Mori M."/>
            <person name="Yoshida Y."/>
            <person name="Ohtoshi R."/>
            <person name="Malay A.D."/>
            <person name="Moran D.A.P."/>
            <person name="Tomita M."/>
            <person name="Numata K."/>
            <person name="Arakawa K."/>
        </authorList>
    </citation>
    <scope>NUCLEOTIDE SEQUENCE</scope>
</reference>
<evidence type="ECO:0000313" key="2">
    <source>
        <dbReference type="Proteomes" id="UP000887013"/>
    </source>
</evidence>
<dbReference type="Proteomes" id="UP000887013">
    <property type="component" value="Unassembled WGS sequence"/>
</dbReference>
<accession>A0A8X6Q586</accession>
<evidence type="ECO:0000313" key="1">
    <source>
        <dbReference type="EMBL" id="GFT99978.1"/>
    </source>
</evidence>
<gene>
    <name evidence="1" type="ORF">NPIL_80081</name>
</gene>
<organism evidence="1 2">
    <name type="scientific">Nephila pilipes</name>
    <name type="common">Giant wood spider</name>
    <name type="synonym">Nephila maculata</name>
    <dbReference type="NCBI Taxonomy" id="299642"/>
    <lineage>
        <taxon>Eukaryota</taxon>
        <taxon>Metazoa</taxon>
        <taxon>Ecdysozoa</taxon>
        <taxon>Arthropoda</taxon>
        <taxon>Chelicerata</taxon>
        <taxon>Arachnida</taxon>
        <taxon>Araneae</taxon>
        <taxon>Araneomorphae</taxon>
        <taxon>Entelegynae</taxon>
        <taxon>Araneoidea</taxon>
        <taxon>Nephilidae</taxon>
        <taxon>Nephila</taxon>
    </lineage>
</organism>
<comment type="caution">
    <text evidence="1">The sequence shown here is derived from an EMBL/GenBank/DDBJ whole genome shotgun (WGS) entry which is preliminary data.</text>
</comment>
<name>A0A8X6Q586_NEPPI</name>
<dbReference type="EMBL" id="BMAW01027050">
    <property type="protein sequence ID" value="GFT99978.1"/>
    <property type="molecule type" value="Genomic_DNA"/>
</dbReference>
<sequence length="83" mass="9881">MRYLKIEEGQPDDQRPVPRTRLHSLVVMSGDVVQLPLLMRCQRKRKIHTGMHHTTFLLFFRLESYRRVIQAFFLSSPSLFPPE</sequence>
<protein>
    <submittedName>
        <fullName evidence="1">Uncharacterized protein</fullName>
    </submittedName>
</protein>
<dbReference type="AlphaFoldDB" id="A0A8X6Q586"/>
<keyword evidence="2" id="KW-1185">Reference proteome</keyword>
<proteinExistence type="predicted"/>